<keyword evidence="2" id="KW-0479">Metal-binding</keyword>
<comment type="subcellular location">
    <subcellularLocation>
        <location evidence="1">Nucleus</location>
    </subcellularLocation>
</comment>
<dbReference type="OrthoDB" id="1607513at2759"/>
<feature type="domain" description="HAT C-terminal dimerisation" evidence="6">
    <location>
        <begin position="459"/>
        <end position="537"/>
    </location>
</feature>
<organism evidence="7 8">
    <name type="scientific">Leptobrachium leishanense</name>
    <name type="common">Leishan spiny toad</name>
    <dbReference type="NCBI Taxonomy" id="445787"/>
    <lineage>
        <taxon>Eukaryota</taxon>
        <taxon>Metazoa</taxon>
        <taxon>Chordata</taxon>
        <taxon>Craniata</taxon>
        <taxon>Vertebrata</taxon>
        <taxon>Euteleostomi</taxon>
        <taxon>Amphibia</taxon>
        <taxon>Batrachia</taxon>
        <taxon>Anura</taxon>
        <taxon>Pelobatoidea</taxon>
        <taxon>Megophryidae</taxon>
        <taxon>Leptobrachium</taxon>
    </lineage>
</organism>
<evidence type="ECO:0000256" key="2">
    <source>
        <dbReference type="ARBA" id="ARBA00022723"/>
    </source>
</evidence>
<dbReference type="SUPFAM" id="SSF53098">
    <property type="entry name" value="Ribonuclease H-like"/>
    <property type="match status" value="1"/>
</dbReference>
<evidence type="ECO:0000256" key="3">
    <source>
        <dbReference type="ARBA" id="ARBA00022771"/>
    </source>
</evidence>
<name>A0A8C5LPC9_9ANUR</name>
<dbReference type="GO" id="GO:0005634">
    <property type="term" value="C:nucleus"/>
    <property type="evidence" value="ECO:0007669"/>
    <property type="project" value="UniProtKB-SubCell"/>
</dbReference>
<evidence type="ECO:0000256" key="5">
    <source>
        <dbReference type="ARBA" id="ARBA00023242"/>
    </source>
</evidence>
<dbReference type="Gene3D" id="1.10.10.1070">
    <property type="entry name" value="Zinc finger, BED domain-containing"/>
    <property type="match status" value="1"/>
</dbReference>
<evidence type="ECO:0000259" key="6">
    <source>
        <dbReference type="Pfam" id="PF05699"/>
    </source>
</evidence>
<dbReference type="AlphaFoldDB" id="A0A8C5LPC9"/>
<protein>
    <recommendedName>
        <fullName evidence="6">HAT C-terminal dimerisation domain-containing protein</fullName>
    </recommendedName>
</protein>
<dbReference type="GO" id="GO:0008270">
    <property type="term" value="F:zinc ion binding"/>
    <property type="evidence" value="ECO:0007669"/>
    <property type="project" value="UniProtKB-KW"/>
</dbReference>
<dbReference type="InterPro" id="IPR012337">
    <property type="entry name" value="RNaseH-like_sf"/>
</dbReference>
<evidence type="ECO:0000313" key="7">
    <source>
        <dbReference type="Ensembl" id="ENSLLEP00000002444.1"/>
    </source>
</evidence>
<dbReference type="Pfam" id="PF05699">
    <property type="entry name" value="Dimer_Tnp_hAT"/>
    <property type="match status" value="1"/>
</dbReference>
<proteinExistence type="predicted"/>
<evidence type="ECO:0000313" key="8">
    <source>
        <dbReference type="Proteomes" id="UP000694569"/>
    </source>
</evidence>
<dbReference type="SUPFAM" id="SSF140996">
    <property type="entry name" value="Hermes dimerisation domain"/>
    <property type="match status" value="1"/>
</dbReference>
<keyword evidence="4" id="KW-0862">Zinc</keyword>
<dbReference type="GeneTree" id="ENSGT00940000158431"/>
<keyword evidence="3" id="KW-0863">Zinc-finger</keyword>
<accession>A0A8C5LPC9</accession>
<dbReference type="Proteomes" id="UP000694569">
    <property type="component" value="Unplaced"/>
</dbReference>
<keyword evidence="8" id="KW-1185">Reference proteome</keyword>
<sequence length="544" mass="60519">MSELVQQNPPCAPQQSTRVTKSILKMLITDMRPLSMVEDKGFKNMISVLNPGYTLPSRTHFTKLMEQKYQAAFQKVKVSISKNESRIALTVDIWTSVATEAHLGITCHYIGNEWKMRSVCLAAVPLEYRHTARNIAERVEEVTAMFGIPPQKIITIVHDNAANIVAAVSMLEKKHGWTGIRCTGHTLQLVISAALKNPSIERAVGAARGLVEHFKRSELAGSRLKEKQRETGTSEDKLGQDVSTRWNSTYYMISRLIDQRWPVTAPLSDPSATQKGKHYPDLKPGQWSLLEELSTALKTFECATVFLSGQEYATISSVPALVKGLLRSNGGASFESSALKCFQGTATEQLQSRWEGILCEQVPNPVILSAALDPRFRRLTFLTPEQIIHVQAKVRIEALAVRRDMVRQQSVNSPVSTRVPESSTSVSLLDSLFESEGSSDEDIQGQLEDDINNQVRKEVQAYFVERPLAKDGNPLIWWKGNQDKYPTLAKLSKSYLCIPATSTPSERLFSAAGNIACKKRASLGPENVDMLTFLHSNANFLQQC</sequence>
<reference evidence="7" key="2">
    <citation type="submission" date="2025-09" db="UniProtKB">
        <authorList>
            <consortium name="Ensembl"/>
        </authorList>
    </citation>
    <scope>IDENTIFICATION</scope>
</reference>
<keyword evidence="5" id="KW-0539">Nucleus</keyword>
<evidence type="ECO:0000256" key="1">
    <source>
        <dbReference type="ARBA" id="ARBA00004123"/>
    </source>
</evidence>
<reference evidence="7" key="1">
    <citation type="submission" date="2025-08" db="UniProtKB">
        <authorList>
            <consortium name="Ensembl"/>
        </authorList>
    </citation>
    <scope>IDENTIFICATION</scope>
</reference>
<dbReference type="Ensembl" id="ENSLLET00000002550.1">
    <property type="protein sequence ID" value="ENSLLEP00000002444.1"/>
    <property type="gene ID" value="ENSLLEG00000001589.1"/>
</dbReference>
<dbReference type="InterPro" id="IPR052035">
    <property type="entry name" value="ZnF_BED_domain_contain"/>
</dbReference>
<dbReference type="GO" id="GO:0046983">
    <property type="term" value="F:protein dimerization activity"/>
    <property type="evidence" value="ECO:0007669"/>
    <property type="project" value="InterPro"/>
</dbReference>
<dbReference type="InterPro" id="IPR008906">
    <property type="entry name" value="HATC_C_dom"/>
</dbReference>
<dbReference type="PANTHER" id="PTHR46481:SF10">
    <property type="entry name" value="ZINC FINGER BED DOMAIN-CONTAINING PROTEIN 39"/>
    <property type="match status" value="1"/>
</dbReference>
<evidence type="ECO:0000256" key="4">
    <source>
        <dbReference type="ARBA" id="ARBA00022833"/>
    </source>
</evidence>
<dbReference type="PANTHER" id="PTHR46481">
    <property type="entry name" value="ZINC FINGER BED DOMAIN-CONTAINING PROTEIN 4"/>
    <property type="match status" value="1"/>
</dbReference>